<dbReference type="PROSITE" id="PS51750">
    <property type="entry name" value="BRO_N"/>
    <property type="match status" value="1"/>
</dbReference>
<dbReference type="RefSeq" id="WP_085763867.1">
    <property type="nucleotide sequence ID" value="NZ_CP018002.1"/>
</dbReference>
<evidence type="ECO:0000313" key="4">
    <source>
        <dbReference type="Proteomes" id="UP000250080"/>
    </source>
</evidence>
<proteinExistence type="predicted"/>
<evidence type="ECO:0000259" key="1">
    <source>
        <dbReference type="PROSITE" id="PS51750"/>
    </source>
</evidence>
<evidence type="ECO:0000313" key="2">
    <source>
        <dbReference type="EMBL" id="SCQ79694.1"/>
    </source>
</evidence>
<evidence type="ECO:0000313" key="3">
    <source>
        <dbReference type="EMBL" id="SCQ83291.1"/>
    </source>
</evidence>
<sequence>MSVIPFDYLGQEVRVAQRGGEPWFVAKDVCDILDLANVGQALSSLDPDERGSITINDGTPGNPAKSVVSEAGLYSLILRSRKPEAKPFRRWVTHEVIPSIRKRGGYLTPEAIEKTLTDPDFIIRLATELKAERAARLELAAQAKADAPKVLFADSVSVSHTTILVGELAKILRGNGVEIGQNRLFKVLRQRGYLISRNGSDRNMPTQRAMDLGLFEIKETAITHSDGHVSVSKTPKVTGKGQVYFVNRFLSGHLGQISEQEVAA</sequence>
<dbReference type="EMBL" id="LT618794">
    <property type="protein sequence ID" value="SCQ83291.1"/>
    <property type="molecule type" value="Genomic_DNA"/>
</dbReference>
<gene>
    <name evidence="3" type="ORF">PFR_JS23-PH_65</name>
    <name evidence="2" type="ORF">PFR_JS23_1459</name>
</gene>
<dbReference type="InterPro" id="IPR005039">
    <property type="entry name" value="Ant_C"/>
</dbReference>
<reference evidence="2 4" key="1">
    <citation type="submission" date="2016-09" db="EMBL/GenBank/DDBJ databases">
        <authorList>
            <person name="Laine KS P."/>
        </authorList>
    </citation>
    <scope>NUCLEOTIDE SEQUENCE [LARGE SCALE GENOMIC DNA]</scope>
    <source>
        <strain evidence="2">PFRJS-23</strain>
    </source>
</reference>
<protein>
    <submittedName>
        <fullName evidence="2">Phage antirepressor protein</fullName>
    </submittedName>
</protein>
<dbReference type="PANTHER" id="PTHR36180">
    <property type="entry name" value="DNA-BINDING PROTEIN-RELATED-RELATED"/>
    <property type="match status" value="1"/>
</dbReference>
<dbReference type="AlphaFoldDB" id="A0A509MKN3"/>
<dbReference type="GO" id="GO:0003677">
    <property type="term" value="F:DNA binding"/>
    <property type="evidence" value="ECO:0007669"/>
    <property type="project" value="InterPro"/>
</dbReference>
<dbReference type="Proteomes" id="UP000250080">
    <property type="component" value="Chromosome I"/>
</dbReference>
<dbReference type="InterPro" id="IPR003497">
    <property type="entry name" value="BRO_N_domain"/>
</dbReference>
<accession>A0A509MKN3</accession>
<dbReference type="Pfam" id="PF02498">
    <property type="entry name" value="Bro-N"/>
    <property type="match status" value="1"/>
</dbReference>
<dbReference type="PANTHER" id="PTHR36180:SF2">
    <property type="entry name" value="BRO FAMILY PROTEIN"/>
    <property type="match status" value="1"/>
</dbReference>
<dbReference type="SMART" id="SM01040">
    <property type="entry name" value="Bro-N"/>
    <property type="match status" value="1"/>
</dbReference>
<name>A0A509MKN3_9ACTN</name>
<dbReference type="Pfam" id="PF03374">
    <property type="entry name" value="ANT"/>
    <property type="match status" value="1"/>
</dbReference>
<dbReference type="Proteomes" id="UP000250080">
    <property type="component" value="Chromosome II"/>
</dbReference>
<feature type="domain" description="Bro-N" evidence="1">
    <location>
        <begin position="1"/>
        <end position="104"/>
    </location>
</feature>
<dbReference type="EMBL" id="LT618793">
    <property type="protein sequence ID" value="SCQ79694.1"/>
    <property type="molecule type" value="Genomic_DNA"/>
</dbReference>
<organism evidence="2 4">
    <name type="scientific">Propionibacterium freudenreichii</name>
    <dbReference type="NCBI Taxonomy" id="1744"/>
    <lineage>
        <taxon>Bacteria</taxon>
        <taxon>Bacillati</taxon>
        <taxon>Actinomycetota</taxon>
        <taxon>Actinomycetes</taxon>
        <taxon>Propionibacteriales</taxon>
        <taxon>Propionibacteriaceae</taxon>
        <taxon>Propionibacterium</taxon>
    </lineage>
</organism>